<dbReference type="EMBL" id="JAOWLY010000001">
    <property type="protein sequence ID" value="MDG4982891.1"/>
    <property type="molecule type" value="Genomic_DNA"/>
</dbReference>
<organism evidence="2 3">
    <name type="scientific">Lactococcus lactis</name>
    <dbReference type="NCBI Taxonomy" id="1358"/>
    <lineage>
        <taxon>Bacteria</taxon>
        <taxon>Bacillati</taxon>
        <taxon>Bacillota</taxon>
        <taxon>Bacilli</taxon>
        <taxon>Lactobacillales</taxon>
        <taxon>Streptococcaceae</taxon>
        <taxon>Lactococcus</taxon>
    </lineage>
</organism>
<dbReference type="RefSeq" id="WP_278228674.1">
    <property type="nucleotide sequence ID" value="NZ_JAOWLY010000001.1"/>
</dbReference>
<accession>A0A9X4NKB4</accession>
<feature type="transmembrane region" description="Helical" evidence="1">
    <location>
        <begin position="140"/>
        <end position="162"/>
    </location>
</feature>
<evidence type="ECO:0000256" key="1">
    <source>
        <dbReference type="SAM" id="Phobius"/>
    </source>
</evidence>
<reference evidence="2" key="2">
    <citation type="journal article" date="2023" name="Food Microbiol.">
        <title>Evaluation of the fermentation potential of lactic acid bacteria isolated from herbs, fruits and vegetables as starter cultures in nut-based milk alternatives.</title>
        <authorList>
            <person name="Huang W."/>
            <person name="Dong A."/>
            <person name="Pham H.T."/>
            <person name="Zhou C."/>
            <person name="Huo Z."/>
            <person name="Watjen A.P."/>
            <person name="Prakash S."/>
            <person name="Bang-Berthelsen C.H."/>
            <person name="Turner M.S."/>
        </authorList>
    </citation>
    <scope>NUCLEOTIDE SEQUENCE</scope>
    <source>
        <strain evidence="2">3</strain>
    </source>
</reference>
<protein>
    <submittedName>
        <fullName evidence="2">Uncharacterized protein</fullName>
    </submittedName>
</protein>
<keyword evidence="1" id="KW-0812">Transmembrane</keyword>
<keyword evidence="1" id="KW-0472">Membrane</keyword>
<dbReference type="Proteomes" id="UP001152614">
    <property type="component" value="Unassembled WGS sequence"/>
</dbReference>
<gene>
    <name evidence="2" type="ORF">OGZ51_01835</name>
</gene>
<feature type="transmembrane region" description="Helical" evidence="1">
    <location>
        <begin position="174"/>
        <end position="193"/>
    </location>
</feature>
<evidence type="ECO:0000313" key="3">
    <source>
        <dbReference type="Proteomes" id="UP001152614"/>
    </source>
</evidence>
<name>A0A9X4NKB4_9LACT</name>
<dbReference type="AlphaFoldDB" id="A0A9X4NKB4"/>
<reference evidence="2" key="1">
    <citation type="submission" date="2022-10" db="EMBL/GenBank/DDBJ databases">
        <authorList>
            <person name="Turner M.S."/>
            <person name="Huang W."/>
        </authorList>
    </citation>
    <scope>NUCLEOTIDE SEQUENCE</scope>
    <source>
        <strain evidence="2">3</strain>
    </source>
</reference>
<evidence type="ECO:0000313" key="2">
    <source>
        <dbReference type="EMBL" id="MDG4982891.1"/>
    </source>
</evidence>
<keyword evidence="1" id="KW-1133">Transmembrane helix</keyword>
<proteinExistence type="predicted"/>
<sequence>MLTDRQNRYYQEISNILSKEQISPQEKKYLLKAKKDLENGLNFKTTINYLCLSLEELSSLNSQVEILLKNLINVYGKPKYENNFETYQDAYYKGNFLNEKDWKESDSEYVYRGSGRYSGWTKRKNIVPAKRPFLEQLSPFFKSFILIVVVALFLFSPALTYLKQLFESNFEVSLALLIIIIIIIILLAVYLVLKKLKHKK</sequence>
<comment type="caution">
    <text evidence="2">The sequence shown here is derived from an EMBL/GenBank/DDBJ whole genome shotgun (WGS) entry which is preliminary data.</text>
</comment>